<evidence type="ECO:0000259" key="6">
    <source>
        <dbReference type="Pfam" id="PF03328"/>
    </source>
</evidence>
<evidence type="ECO:0000256" key="2">
    <source>
        <dbReference type="ARBA" id="ARBA00022723"/>
    </source>
</evidence>
<dbReference type="InterPro" id="IPR005000">
    <property type="entry name" value="Aldolase/citrate-lyase_domain"/>
</dbReference>
<dbReference type="RefSeq" id="WP_274373090.1">
    <property type="nucleotide sequence ID" value="NZ_CP072943.1"/>
</dbReference>
<evidence type="ECO:0000256" key="3">
    <source>
        <dbReference type="ARBA" id="ARBA00022842"/>
    </source>
</evidence>
<dbReference type="Pfam" id="PF03328">
    <property type="entry name" value="HpcH_HpaI"/>
    <property type="match status" value="1"/>
</dbReference>
<dbReference type="Gene3D" id="3.20.20.60">
    <property type="entry name" value="Phosphoenolpyruvate-binding domains"/>
    <property type="match status" value="1"/>
</dbReference>
<dbReference type="InterPro" id="IPR015813">
    <property type="entry name" value="Pyrv/PenolPyrv_kinase-like_dom"/>
</dbReference>
<dbReference type="GO" id="GO:0016829">
    <property type="term" value="F:lyase activity"/>
    <property type="evidence" value="ECO:0007669"/>
    <property type="project" value="UniProtKB-KW"/>
</dbReference>
<reference evidence="8" key="1">
    <citation type="submission" date="2021-04" db="EMBL/GenBank/DDBJ databases">
        <title>A novel Synergistetes isolate from a pyrite-forming mixed culture.</title>
        <authorList>
            <person name="Bunk B."/>
            <person name="Sproer C."/>
            <person name="Spring S."/>
            <person name="Pester M."/>
        </authorList>
    </citation>
    <scope>NUCLEOTIDE SEQUENCE [LARGE SCALE GENOMIC DNA]</scope>
    <source>
        <strain evidence="8">J.5.4.2-T.3.5.2</strain>
    </source>
</reference>
<feature type="binding site" evidence="4">
    <location>
        <position position="70"/>
    </location>
    <ligand>
        <name>substrate</name>
    </ligand>
</feature>
<feature type="binding site" evidence="4">
    <location>
        <position position="133"/>
    </location>
    <ligand>
        <name>substrate</name>
    </ligand>
</feature>
<evidence type="ECO:0000256" key="1">
    <source>
        <dbReference type="ARBA" id="ARBA00001946"/>
    </source>
</evidence>
<feature type="binding site" evidence="5">
    <location>
        <position position="133"/>
    </location>
    <ligand>
        <name>Mg(2+)</name>
        <dbReference type="ChEBI" id="CHEBI:18420"/>
    </ligand>
</feature>
<dbReference type="KEGG" id="aram:KAR29_11270"/>
<evidence type="ECO:0000256" key="4">
    <source>
        <dbReference type="PIRSR" id="PIRSR015582-1"/>
    </source>
</evidence>
<comment type="cofactor">
    <cofactor evidence="1">
        <name>Mg(2+)</name>
        <dbReference type="ChEBI" id="CHEBI:18420"/>
    </cofactor>
</comment>
<dbReference type="PANTHER" id="PTHR32308:SF1">
    <property type="entry name" value="HPCH_HPAI ALDOLASE_CITRATE LYASE DOMAIN-CONTAINING PROTEIN"/>
    <property type="match status" value="1"/>
</dbReference>
<dbReference type="GO" id="GO:0000287">
    <property type="term" value="F:magnesium ion binding"/>
    <property type="evidence" value="ECO:0007669"/>
    <property type="project" value="TreeGrafter"/>
</dbReference>
<proteinExistence type="predicted"/>
<organism evidence="7 8">
    <name type="scientific">Aminithiophilus ramosus</name>
    <dbReference type="NCBI Taxonomy" id="3029084"/>
    <lineage>
        <taxon>Bacteria</taxon>
        <taxon>Thermotogati</taxon>
        <taxon>Synergistota</taxon>
        <taxon>Synergistia</taxon>
        <taxon>Synergistales</taxon>
        <taxon>Aminithiophilaceae</taxon>
        <taxon>Aminithiophilus</taxon>
    </lineage>
</organism>
<sequence length="299" mass="33580">MENGFLLRSMMFVPGHNDKLLESASRSEADALILDLEDSVMPAHNKSIARTKIKEYINSGKLSRFSIFPRVNDRESGMLLKDVQELTIKGIDGFVYPKSKKPEDIYFFDKLLETIEYDKEFPIGTFKIVALMETTSAIMNAQAIAESSKRLVALAFGCEDYITDLQGIHDSNGTSLFGARFMIANAARAAGIIPIDTVHIKVHDLEDLERNLQIAKNMGFEGMLALSPKELPLIHQYFSPSDEEIIKAKEMLELAKEAQSEDKGVTVLKGRFVGSPFVLASKKIIEKHEKIKFKVYKNK</sequence>
<dbReference type="SUPFAM" id="SSF51621">
    <property type="entry name" value="Phosphoenolpyruvate/pyruvate domain"/>
    <property type="match status" value="1"/>
</dbReference>
<dbReference type="Proteomes" id="UP000671879">
    <property type="component" value="Chromosome"/>
</dbReference>
<name>A0A9Q7ALJ6_9BACT</name>
<feature type="domain" description="HpcH/HpaI aldolase/citrate lyase" evidence="6">
    <location>
        <begin position="8"/>
        <end position="228"/>
    </location>
</feature>
<gene>
    <name evidence="7" type="ORF">KAR29_11270</name>
</gene>
<dbReference type="EMBL" id="CP072943">
    <property type="protein sequence ID" value="QTX31897.1"/>
    <property type="molecule type" value="Genomic_DNA"/>
</dbReference>
<keyword evidence="8" id="KW-1185">Reference proteome</keyword>
<keyword evidence="7" id="KW-0456">Lyase</keyword>
<keyword evidence="3 5" id="KW-0460">Magnesium</keyword>
<dbReference type="PANTHER" id="PTHR32308">
    <property type="entry name" value="LYASE BETA SUBUNIT, PUTATIVE (AFU_ORTHOLOGUE AFUA_4G13030)-RELATED"/>
    <property type="match status" value="1"/>
</dbReference>
<dbReference type="InterPro" id="IPR040442">
    <property type="entry name" value="Pyrv_kinase-like_dom_sf"/>
</dbReference>
<protein>
    <submittedName>
        <fullName evidence="7">CoA ester lyase</fullName>
    </submittedName>
</protein>
<dbReference type="GO" id="GO:0006107">
    <property type="term" value="P:oxaloacetate metabolic process"/>
    <property type="evidence" value="ECO:0007669"/>
    <property type="project" value="TreeGrafter"/>
</dbReference>
<evidence type="ECO:0000313" key="7">
    <source>
        <dbReference type="EMBL" id="QTX31897.1"/>
    </source>
</evidence>
<dbReference type="PIRSF" id="PIRSF015582">
    <property type="entry name" value="Cit_lyase_B"/>
    <property type="match status" value="1"/>
</dbReference>
<accession>A0A9Q7ALJ6</accession>
<evidence type="ECO:0000313" key="8">
    <source>
        <dbReference type="Proteomes" id="UP000671879"/>
    </source>
</evidence>
<keyword evidence="2 5" id="KW-0479">Metal-binding</keyword>
<feature type="binding site" evidence="5">
    <location>
        <position position="160"/>
    </location>
    <ligand>
        <name>Mg(2+)</name>
        <dbReference type="ChEBI" id="CHEBI:18420"/>
    </ligand>
</feature>
<dbReference type="AlphaFoldDB" id="A0A9Q7ALJ6"/>
<dbReference type="InterPro" id="IPR011206">
    <property type="entry name" value="Citrate_lyase_beta/mcl1/mcl2"/>
</dbReference>
<evidence type="ECO:0000256" key="5">
    <source>
        <dbReference type="PIRSR" id="PIRSR015582-2"/>
    </source>
</evidence>